<dbReference type="PROSITE" id="PS00028">
    <property type="entry name" value="ZINC_FINGER_C2H2_1"/>
    <property type="match status" value="1"/>
</dbReference>
<sequence>MARSPTDEDIQMASMMEANEAEEEGKKANQTVAGSEAGSGAGDSEDEYEEEGVTTPSGGDKKKKVKKKKTEDKRKKTEPCDGCGWAIQRYKVSSGQRWSATVRYCVRNDLTREEHEAHLIAIETEKPSTKKDKEAKKESKKEKEAAKDVSLPCPMSGCKRSFVTQAKLATHMLRVHKVAKEETPAEKTESVGEKADGGAGLGLTSKSSQKQNGERVKPRPTPIQREEYIPYPDEEEALGVFEDEELRKGIKIRWDDSYRTRLGLLPLEPPVPGTMFQERPAKMYRFAILGGKLSKTWNECVPDNQDTVFGITVSERKLLDATRVVKERRKRKTDEPQEGNTKKRQRVGSSGSASDITKKADEPAVAVTEQRTYSRRAPPRLFFSFPFKHSAQATCTNYTIEDETENGVLFGYTDIERGELRKYSPHDYAPIPKRPPRPPAVNSLEDVFWEEEAARLVRAVKAAKTRTIFCDNSDNDARLYRVAPKLGVLNDVASYEFVSDTVKNIDAKSNSPQLKDIVNV</sequence>
<dbReference type="EMBL" id="HBHK01023458">
    <property type="protein sequence ID" value="CAD9702098.1"/>
    <property type="molecule type" value="Transcribed_RNA"/>
</dbReference>
<protein>
    <recommendedName>
        <fullName evidence="3">C2H2-type domain-containing protein</fullName>
    </recommendedName>
</protein>
<dbReference type="GO" id="GO:0008270">
    <property type="term" value="F:zinc ion binding"/>
    <property type="evidence" value="ECO:0007669"/>
    <property type="project" value="UniProtKB-KW"/>
</dbReference>
<proteinExistence type="predicted"/>
<gene>
    <name evidence="4" type="ORF">QSP1433_LOCUS14814</name>
    <name evidence="5" type="ORF">QSP1433_LOCUS14815</name>
</gene>
<evidence type="ECO:0000313" key="5">
    <source>
        <dbReference type="EMBL" id="CAD9702101.1"/>
    </source>
</evidence>
<keyword evidence="1" id="KW-0862">Zinc</keyword>
<reference evidence="5" key="1">
    <citation type="submission" date="2021-01" db="EMBL/GenBank/DDBJ databases">
        <authorList>
            <person name="Corre E."/>
            <person name="Pelletier E."/>
            <person name="Niang G."/>
            <person name="Scheremetjew M."/>
            <person name="Finn R."/>
            <person name="Kale V."/>
            <person name="Holt S."/>
            <person name="Cochrane G."/>
            <person name="Meng A."/>
            <person name="Brown T."/>
            <person name="Cohen L."/>
        </authorList>
    </citation>
    <scope>NUCLEOTIDE SEQUENCE</scope>
    <source>
        <strain evidence="5">NY070348D</strain>
    </source>
</reference>
<organism evidence="5">
    <name type="scientific">Mucochytrium quahogii</name>
    <dbReference type="NCBI Taxonomy" id="96639"/>
    <lineage>
        <taxon>Eukaryota</taxon>
        <taxon>Sar</taxon>
        <taxon>Stramenopiles</taxon>
        <taxon>Bigyra</taxon>
        <taxon>Labyrinthulomycetes</taxon>
        <taxon>Thraustochytrida</taxon>
        <taxon>Thraustochytriidae</taxon>
        <taxon>Mucochytrium</taxon>
    </lineage>
</organism>
<dbReference type="Gene3D" id="3.30.160.60">
    <property type="entry name" value="Classic Zinc Finger"/>
    <property type="match status" value="1"/>
</dbReference>
<dbReference type="SMART" id="SM00355">
    <property type="entry name" value="ZnF_C2H2"/>
    <property type="match status" value="1"/>
</dbReference>
<evidence type="ECO:0000256" key="1">
    <source>
        <dbReference type="PROSITE-ProRule" id="PRU00042"/>
    </source>
</evidence>
<dbReference type="PROSITE" id="PS50157">
    <property type="entry name" value="ZINC_FINGER_C2H2_2"/>
    <property type="match status" value="1"/>
</dbReference>
<feature type="region of interest" description="Disordered" evidence="2">
    <location>
        <begin position="124"/>
        <end position="148"/>
    </location>
</feature>
<keyword evidence="1" id="KW-0863">Zinc-finger</keyword>
<feature type="compositionally biased region" description="Basic and acidic residues" evidence="2">
    <location>
        <begin position="124"/>
        <end position="147"/>
    </location>
</feature>
<feature type="region of interest" description="Disordered" evidence="2">
    <location>
        <begin position="324"/>
        <end position="371"/>
    </location>
</feature>
<evidence type="ECO:0000313" key="4">
    <source>
        <dbReference type="EMBL" id="CAD9702098.1"/>
    </source>
</evidence>
<feature type="region of interest" description="Disordered" evidence="2">
    <location>
        <begin position="1"/>
        <end position="79"/>
    </location>
</feature>
<evidence type="ECO:0000256" key="2">
    <source>
        <dbReference type="SAM" id="MobiDB-lite"/>
    </source>
</evidence>
<name>A0A7S2SKP7_9STRA</name>
<feature type="region of interest" description="Disordered" evidence="2">
    <location>
        <begin position="179"/>
        <end position="229"/>
    </location>
</feature>
<keyword evidence="1" id="KW-0479">Metal-binding</keyword>
<feature type="domain" description="C2H2-type" evidence="3">
    <location>
        <begin position="151"/>
        <end position="181"/>
    </location>
</feature>
<dbReference type="AlphaFoldDB" id="A0A7S2SKP7"/>
<feature type="compositionally biased region" description="Basic and acidic residues" evidence="2">
    <location>
        <begin position="69"/>
        <end position="79"/>
    </location>
</feature>
<feature type="compositionally biased region" description="Basic and acidic residues" evidence="2">
    <location>
        <begin position="179"/>
        <end position="196"/>
    </location>
</feature>
<dbReference type="InterPro" id="IPR013087">
    <property type="entry name" value="Znf_C2H2_type"/>
</dbReference>
<feature type="compositionally biased region" description="Acidic residues" evidence="2">
    <location>
        <begin position="43"/>
        <end position="52"/>
    </location>
</feature>
<dbReference type="EMBL" id="HBHK01023459">
    <property type="protein sequence ID" value="CAD9702101.1"/>
    <property type="molecule type" value="Transcribed_RNA"/>
</dbReference>
<evidence type="ECO:0000259" key="3">
    <source>
        <dbReference type="PROSITE" id="PS50157"/>
    </source>
</evidence>
<accession>A0A7S2SKP7</accession>